<feature type="compositionally biased region" description="Basic residues" evidence="1">
    <location>
        <begin position="128"/>
        <end position="142"/>
    </location>
</feature>
<dbReference type="Proteomes" id="UP000799444">
    <property type="component" value="Unassembled WGS sequence"/>
</dbReference>
<gene>
    <name evidence="2" type="ORF">EJ04DRAFT_193245</name>
</gene>
<feature type="compositionally biased region" description="Basic residues" evidence="1">
    <location>
        <begin position="203"/>
        <end position="214"/>
    </location>
</feature>
<name>A0A9P4V2G4_9PLEO</name>
<feature type="region of interest" description="Disordered" evidence="1">
    <location>
        <begin position="316"/>
        <end position="338"/>
    </location>
</feature>
<protein>
    <submittedName>
        <fullName evidence="2">Uncharacterized protein</fullName>
    </submittedName>
</protein>
<comment type="caution">
    <text evidence="2">The sequence shown here is derived from an EMBL/GenBank/DDBJ whole genome shotgun (WGS) entry which is preliminary data.</text>
</comment>
<evidence type="ECO:0000256" key="1">
    <source>
        <dbReference type="SAM" id="MobiDB-lite"/>
    </source>
</evidence>
<evidence type="ECO:0000313" key="2">
    <source>
        <dbReference type="EMBL" id="KAF2735584.1"/>
    </source>
</evidence>
<keyword evidence="3" id="KW-1185">Reference proteome</keyword>
<sequence>MCWCFPFGLSNTKKRKSTSSPDKKRREKPVVETLHGDGLPVVAEVREKRRSSETTQKRRSREAVTTRSPRREREEPRSRQTYQYQYADAYKSREQYRPSLNVQVPNMWHRTVDPEDASSSQEMLLNPRPHRSPHQRQRHPKRTSQTTLRGRGAKRDPPKGSKSKGKSRQTSSRQSWSFFAPSPPKTPSRRSTRHYEPLDSSPRSHRSPRHHHHTSSPSTYTPLDPPESSSSSSSRPHHRSRHPHRQPPSRHARSRTPNTAARRTPDRRFAVLAATNQALEDLRREAFSQPSPPPRRERVQRYQGVQVPTHQIPFNWDCVSSGQGSAGEARRRGGRGRW</sequence>
<accession>A0A9P4V2G4</accession>
<reference evidence="2" key="1">
    <citation type="journal article" date="2020" name="Stud. Mycol.">
        <title>101 Dothideomycetes genomes: a test case for predicting lifestyles and emergence of pathogens.</title>
        <authorList>
            <person name="Haridas S."/>
            <person name="Albert R."/>
            <person name="Binder M."/>
            <person name="Bloem J."/>
            <person name="Labutti K."/>
            <person name="Salamov A."/>
            <person name="Andreopoulos B."/>
            <person name="Baker S."/>
            <person name="Barry K."/>
            <person name="Bills G."/>
            <person name="Bluhm B."/>
            <person name="Cannon C."/>
            <person name="Castanera R."/>
            <person name="Culley D."/>
            <person name="Daum C."/>
            <person name="Ezra D."/>
            <person name="Gonzalez J."/>
            <person name="Henrissat B."/>
            <person name="Kuo A."/>
            <person name="Liang C."/>
            <person name="Lipzen A."/>
            <person name="Lutzoni F."/>
            <person name="Magnuson J."/>
            <person name="Mondo S."/>
            <person name="Nolan M."/>
            <person name="Ohm R."/>
            <person name="Pangilinan J."/>
            <person name="Park H.-J."/>
            <person name="Ramirez L."/>
            <person name="Alfaro M."/>
            <person name="Sun H."/>
            <person name="Tritt A."/>
            <person name="Yoshinaga Y."/>
            <person name="Zwiers L.-H."/>
            <person name="Turgeon B."/>
            <person name="Goodwin S."/>
            <person name="Spatafora J."/>
            <person name="Crous P."/>
            <person name="Grigoriev I."/>
        </authorList>
    </citation>
    <scope>NUCLEOTIDE SEQUENCE</scope>
    <source>
        <strain evidence="2">CBS 125425</strain>
    </source>
</reference>
<evidence type="ECO:0000313" key="3">
    <source>
        <dbReference type="Proteomes" id="UP000799444"/>
    </source>
</evidence>
<feature type="compositionally biased region" description="Basic and acidic residues" evidence="1">
    <location>
        <begin position="44"/>
        <end position="78"/>
    </location>
</feature>
<dbReference type="AlphaFoldDB" id="A0A9P4V2G4"/>
<proteinExistence type="predicted"/>
<dbReference type="OrthoDB" id="3944683at2759"/>
<dbReference type="EMBL" id="ML996134">
    <property type="protein sequence ID" value="KAF2735584.1"/>
    <property type="molecule type" value="Genomic_DNA"/>
</dbReference>
<feature type="compositionally biased region" description="Basic residues" evidence="1">
    <location>
        <begin position="235"/>
        <end position="254"/>
    </location>
</feature>
<feature type="region of interest" description="Disordered" evidence="1">
    <location>
        <begin position="107"/>
        <end position="269"/>
    </location>
</feature>
<organism evidence="2 3">
    <name type="scientific">Polyplosphaeria fusca</name>
    <dbReference type="NCBI Taxonomy" id="682080"/>
    <lineage>
        <taxon>Eukaryota</taxon>
        <taxon>Fungi</taxon>
        <taxon>Dikarya</taxon>
        <taxon>Ascomycota</taxon>
        <taxon>Pezizomycotina</taxon>
        <taxon>Dothideomycetes</taxon>
        <taxon>Pleosporomycetidae</taxon>
        <taxon>Pleosporales</taxon>
        <taxon>Tetraplosphaeriaceae</taxon>
        <taxon>Polyplosphaeria</taxon>
    </lineage>
</organism>
<feature type="region of interest" description="Disordered" evidence="1">
    <location>
        <begin position="9"/>
        <end position="83"/>
    </location>
</feature>
<feature type="compositionally biased region" description="Basic and acidic residues" evidence="1">
    <location>
        <begin position="21"/>
        <end position="30"/>
    </location>
</feature>